<keyword evidence="2" id="KW-1185">Reference proteome</keyword>
<protein>
    <submittedName>
        <fullName evidence="1">UDP-glycosyltransferase 83A1</fullName>
    </submittedName>
</protein>
<reference evidence="2" key="1">
    <citation type="journal article" date="2023" name="Hortic. Res.">
        <title>A chromosome-level phased genome enabling allele-level studies in sweet orange: a case study on citrus Huanglongbing tolerance.</title>
        <authorList>
            <person name="Wu B."/>
            <person name="Yu Q."/>
            <person name="Deng Z."/>
            <person name="Duan Y."/>
            <person name="Luo F."/>
            <person name="Gmitter F. Jr."/>
        </authorList>
    </citation>
    <scope>NUCLEOTIDE SEQUENCE [LARGE SCALE GENOMIC DNA]</scope>
    <source>
        <strain evidence="2">cv. Valencia</strain>
    </source>
</reference>
<comment type="caution">
    <text evidence="1">The sequence shown here is derived from an EMBL/GenBank/DDBJ whole genome shotgun (WGS) entry which is preliminary data.</text>
</comment>
<evidence type="ECO:0000313" key="1">
    <source>
        <dbReference type="EMBL" id="KAH9740325.1"/>
    </source>
</evidence>
<evidence type="ECO:0000313" key="2">
    <source>
        <dbReference type="Proteomes" id="UP000829398"/>
    </source>
</evidence>
<dbReference type="Proteomes" id="UP000829398">
    <property type="component" value="Chromosome 6"/>
</dbReference>
<accession>A0ACB8K6K7</accession>
<gene>
    <name evidence="1" type="ORF">KPL71_019443</name>
</gene>
<proteinExistence type="predicted"/>
<organism evidence="1 2">
    <name type="scientific">Citrus sinensis</name>
    <name type="common">Sweet orange</name>
    <name type="synonym">Citrus aurantium var. sinensis</name>
    <dbReference type="NCBI Taxonomy" id="2711"/>
    <lineage>
        <taxon>Eukaryota</taxon>
        <taxon>Viridiplantae</taxon>
        <taxon>Streptophyta</taxon>
        <taxon>Embryophyta</taxon>
        <taxon>Tracheophyta</taxon>
        <taxon>Spermatophyta</taxon>
        <taxon>Magnoliopsida</taxon>
        <taxon>eudicotyledons</taxon>
        <taxon>Gunneridae</taxon>
        <taxon>Pentapetalae</taxon>
        <taxon>rosids</taxon>
        <taxon>malvids</taxon>
        <taxon>Sapindales</taxon>
        <taxon>Rutaceae</taxon>
        <taxon>Aurantioideae</taxon>
        <taxon>Citrus</taxon>
    </lineage>
</organism>
<name>A0ACB8K6K7_CITSI</name>
<sequence>MSSPHVVVIPNPEQGHVIPLLELSQNLAKHGLRITFVNSEYNHNRVLESLEGKNYIGEQIHLVSIPDGIEPWDDRSDMRKLLEKRLQVMPGKLEGLIEEIHGREGEKIACLIADGAAGWAIEVAEKMKLRRAVVVITSAATVALTFSIPKLIEDGVINSNGKIFNSFFVLIINLFWTPIKEQMIQLAPNMPAISTGELFWTRFGDLTMQKIFFDFMVQNMRATRAVDFQLCNSTYELEGGAFSMIPELLPIGPLLASNRLGNSAGYFLPEDSKCVEWLDQQQANSVIYVALGSHTVLEQNQFQELALGLEICNRAFLWVVRPDITNDANDAYPEGFRERVAARGQMISWSPQQKVLTHPSISCFMSHCGWNSTTEGVSNGVPFLCWPFFADQFMNTTYICDVWKVGLRLERNQSGIIGREEIKNKVDQVLGDQNFKARALKLKEKALSSVREGGSSNKAIQNFVQSIKQWPA</sequence>
<dbReference type="EMBL" id="CM039175">
    <property type="protein sequence ID" value="KAH9740325.1"/>
    <property type="molecule type" value="Genomic_DNA"/>
</dbReference>